<name>A0AAF0AGT9_9CAUD</name>
<protein>
    <submittedName>
        <fullName evidence="1">Uncharacterized protein</fullName>
    </submittedName>
</protein>
<keyword evidence="2" id="KW-1185">Reference proteome</keyword>
<gene>
    <name evidence="1" type="ORF">vBCPqdyzP5_02</name>
</gene>
<dbReference type="EMBL" id="OP894055">
    <property type="protein sequence ID" value="WAX22453.1"/>
    <property type="molecule type" value="Genomic_DNA"/>
</dbReference>
<evidence type="ECO:0000313" key="2">
    <source>
        <dbReference type="Proteomes" id="UP001213085"/>
    </source>
</evidence>
<dbReference type="Proteomes" id="UP001213085">
    <property type="component" value="Segment"/>
</dbReference>
<organism evidence="1 2">
    <name type="scientific">Clostridium phage vB_CP_qdyz_P5</name>
    <dbReference type="NCBI Taxonomy" id="3003728"/>
    <lineage>
        <taxon>Viruses</taxon>
        <taxon>Duplodnaviria</taxon>
        <taxon>Heunggongvirae</taxon>
        <taxon>Uroviricota</taxon>
        <taxon>Caudoviricetes</taxon>
        <taxon>Guelinviridae</taxon>
        <taxon>Susfortunavirus</taxon>
    </lineage>
</organism>
<evidence type="ECO:0000313" key="1">
    <source>
        <dbReference type="EMBL" id="WAX22453.1"/>
    </source>
</evidence>
<reference evidence="1 2" key="1">
    <citation type="submission" date="2022-11" db="EMBL/GenBank/DDBJ databases">
        <authorList>
            <person name="Wang Y."/>
            <person name="Zhao G."/>
        </authorList>
    </citation>
    <scope>NUCLEOTIDE SEQUENCE [LARGE SCALE GENOMIC DNA]</scope>
</reference>
<sequence>MVNEILLSLLDEERTVNRKVALLANDGVREYSKTNPMDMEYMPKVEQKLNFLGVKYQKMETPKRYIIQLLEVEKEEKEEKEEITE</sequence>
<accession>A0AAF0AGT9</accession>
<proteinExistence type="predicted"/>